<gene>
    <name evidence="11" type="ORF">EV664_10832</name>
</gene>
<dbReference type="InterPro" id="IPR003661">
    <property type="entry name" value="HisK_dim/P_dom"/>
</dbReference>
<evidence type="ECO:0000256" key="1">
    <source>
        <dbReference type="ARBA" id="ARBA00000085"/>
    </source>
</evidence>
<dbReference type="CDD" id="cd00082">
    <property type="entry name" value="HisKA"/>
    <property type="match status" value="1"/>
</dbReference>
<dbReference type="PANTHER" id="PTHR43047">
    <property type="entry name" value="TWO-COMPONENT HISTIDINE PROTEIN KINASE"/>
    <property type="match status" value="1"/>
</dbReference>
<feature type="modified residue" description="4-aspartylphosphate" evidence="7">
    <location>
        <position position="605"/>
    </location>
</feature>
<dbReference type="SMART" id="SM00387">
    <property type="entry name" value="HATPase_c"/>
    <property type="match status" value="1"/>
</dbReference>
<name>A0A4R6FI39_9SPHN</name>
<evidence type="ECO:0000256" key="4">
    <source>
        <dbReference type="ARBA" id="ARBA00022679"/>
    </source>
</evidence>
<dbReference type="FunFam" id="3.30.565.10:FF:000010">
    <property type="entry name" value="Sensor histidine kinase RcsC"/>
    <property type="match status" value="1"/>
</dbReference>
<dbReference type="Gene3D" id="3.30.565.10">
    <property type="entry name" value="Histidine kinase-like ATPase, C-terminal domain"/>
    <property type="match status" value="1"/>
</dbReference>
<dbReference type="SUPFAM" id="SSF48452">
    <property type="entry name" value="TPR-like"/>
    <property type="match status" value="1"/>
</dbReference>
<proteinExistence type="predicted"/>
<dbReference type="Proteomes" id="UP000295493">
    <property type="component" value="Unassembled WGS sequence"/>
</dbReference>
<reference evidence="11 12" key="1">
    <citation type="submission" date="2019-03" db="EMBL/GenBank/DDBJ databases">
        <title>Genomic Encyclopedia of Type Strains, Phase IV (KMG-IV): sequencing the most valuable type-strain genomes for metagenomic binning, comparative biology and taxonomic classification.</title>
        <authorList>
            <person name="Goeker M."/>
        </authorList>
    </citation>
    <scope>NUCLEOTIDE SEQUENCE [LARGE SCALE GENOMIC DNA]</scope>
    <source>
        <strain evidence="11 12">DSM 25059</strain>
    </source>
</reference>
<evidence type="ECO:0000256" key="6">
    <source>
        <dbReference type="ARBA" id="ARBA00023012"/>
    </source>
</evidence>
<comment type="catalytic activity">
    <reaction evidence="1">
        <text>ATP + protein L-histidine = ADP + protein N-phospho-L-histidine.</text>
        <dbReference type="EC" id="2.7.13.3"/>
    </reaction>
</comment>
<dbReference type="InterPro" id="IPR019734">
    <property type="entry name" value="TPR_rpt"/>
</dbReference>
<dbReference type="InterPro" id="IPR036890">
    <property type="entry name" value="HATPase_C_sf"/>
</dbReference>
<sequence length="689" mass="74912">MSRGDPAGALEQFHSAYDIYRRLGDRRGQSVALQNIAALYTEANDNEKAERYYEQAGSIYDSDVLLSTYLHNNRANVLLQLERYSDAETQYLRALKGARTLKSQSLIASIYDNLARTGLESGNLAKASAYLNRAFAVAPTVSDPMLATRARLLLSQGRKQQAKQVIGRIFGNRPPGEVDSYYEQFVAYQVYAAVGDDTDALRHLQIAKRLNDEATQVASSTNAALAAARFDFQNQELRIAKLKAEELRRNVAFERSTARFQRTLFASIGGATLVLIIVLSFSLVTIGRSRNRNREAKLELADTNAALEKALAAKTEFLATTSHEIRTPLNGILGMTQVMLADRHLPGELRDRVGVIHGAGITMRALVDDILDVAKMETGKLTIEHRPMDLHAALREVAAVWHDQARSRGLAFALDIGDTPRWITGDSGRLRQILFNLLANAIKFTEQGKVALAAQAIGIGGFDYLRITVTDTGIGIPADKCEDIFESFKQVDGGTTRKFGGTGLGLSICRNLATALGGTIGVESEAGAGSRFIVTLPLVLAEAPDVTDTGEADCGTLLILERNPIARGMLRKLLEGHGMHLRFAGCAGEMLAQIAARPPAQVLLDAGSLADDEGQLFETIEEISHAAHRIGVSITLLWKVPNASARARMMEAGIDDIIDKPIAGPALVRRLFGESDEQPEIQPLVSRAT</sequence>
<dbReference type="SMART" id="SM00028">
    <property type="entry name" value="TPR"/>
    <property type="match status" value="3"/>
</dbReference>
<dbReference type="Gene3D" id="3.40.50.2300">
    <property type="match status" value="1"/>
</dbReference>
<dbReference type="EMBL" id="SNWD01000008">
    <property type="protein sequence ID" value="TDN81091.1"/>
    <property type="molecule type" value="Genomic_DNA"/>
</dbReference>
<dbReference type="AlphaFoldDB" id="A0A4R6FI39"/>
<comment type="caution">
    <text evidence="11">The sequence shown here is derived from an EMBL/GenBank/DDBJ whole genome shotgun (WGS) entry which is preliminary data.</text>
</comment>
<dbReference type="PROSITE" id="PS50109">
    <property type="entry name" value="HIS_KIN"/>
    <property type="match status" value="1"/>
</dbReference>
<dbReference type="GO" id="GO:0000155">
    <property type="term" value="F:phosphorelay sensor kinase activity"/>
    <property type="evidence" value="ECO:0007669"/>
    <property type="project" value="InterPro"/>
</dbReference>
<dbReference type="SUPFAM" id="SSF52172">
    <property type="entry name" value="CheY-like"/>
    <property type="match status" value="1"/>
</dbReference>
<dbReference type="CDD" id="cd16922">
    <property type="entry name" value="HATPase_EvgS-ArcB-TorS-like"/>
    <property type="match status" value="1"/>
</dbReference>
<dbReference type="SMART" id="SM00388">
    <property type="entry name" value="HisKA"/>
    <property type="match status" value="1"/>
</dbReference>
<evidence type="ECO:0000259" key="9">
    <source>
        <dbReference type="PROSITE" id="PS50109"/>
    </source>
</evidence>
<protein>
    <recommendedName>
        <fullName evidence="2">histidine kinase</fullName>
        <ecNumber evidence="2">2.7.13.3</ecNumber>
    </recommendedName>
</protein>
<keyword evidence="12" id="KW-1185">Reference proteome</keyword>
<dbReference type="PRINTS" id="PR00344">
    <property type="entry name" value="BCTRLSENSOR"/>
</dbReference>
<dbReference type="InterPro" id="IPR036097">
    <property type="entry name" value="HisK_dim/P_sf"/>
</dbReference>
<dbReference type="InterPro" id="IPR005467">
    <property type="entry name" value="His_kinase_dom"/>
</dbReference>
<dbReference type="Pfam" id="PF02518">
    <property type="entry name" value="HATPase_c"/>
    <property type="match status" value="1"/>
</dbReference>
<feature type="domain" description="Response regulatory" evidence="10">
    <location>
        <begin position="556"/>
        <end position="675"/>
    </location>
</feature>
<dbReference type="InterPro" id="IPR001789">
    <property type="entry name" value="Sig_transdc_resp-reg_receiver"/>
</dbReference>
<keyword evidence="5 11" id="KW-0418">Kinase</keyword>
<evidence type="ECO:0000313" key="11">
    <source>
        <dbReference type="EMBL" id="TDN81091.1"/>
    </source>
</evidence>
<dbReference type="InterPro" id="IPR011006">
    <property type="entry name" value="CheY-like_superfamily"/>
</dbReference>
<keyword evidence="6" id="KW-0902">Two-component regulatory system</keyword>
<keyword evidence="3 7" id="KW-0597">Phosphoprotein</keyword>
<dbReference type="PROSITE" id="PS50110">
    <property type="entry name" value="RESPONSE_REGULATORY"/>
    <property type="match status" value="1"/>
</dbReference>
<dbReference type="Pfam" id="PF00512">
    <property type="entry name" value="HisKA"/>
    <property type="match status" value="1"/>
</dbReference>
<dbReference type="InterPro" id="IPR011990">
    <property type="entry name" value="TPR-like_helical_dom_sf"/>
</dbReference>
<evidence type="ECO:0000256" key="8">
    <source>
        <dbReference type="SAM" id="Phobius"/>
    </source>
</evidence>
<keyword evidence="8" id="KW-0812">Transmembrane</keyword>
<evidence type="ECO:0000256" key="5">
    <source>
        <dbReference type="ARBA" id="ARBA00022777"/>
    </source>
</evidence>
<dbReference type="SUPFAM" id="SSF47384">
    <property type="entry name" value="Homodimeric domain of signal transducing histidine kinase"/>
    <property type="match status" value="1"/>
</dbReference>
<dbReference type="InterPro" id="IPR004358">
    <property type="entry name" value="Sig_transdc_His_kin-like_C"/>
</dbReference>
<dbReference type="CDD" id="cd00156">
    <property type="entry name" value="REC"/>
    <property type="match status" value="1"/>
</dbReference>
<keyword evidence="4" id="KW-0808">Transferase</keyword>
<evidence type="ECO:0000313" key="12">
    <source>
        <dbReference type="Proteomes" id="UP000295493"/>
    </source>
</evidence>
<keyword evidence="8" id="KW-1133">Transmembrane helix</keyword>
<evidence type="ECO:0000256" key="2">
    <source>
        <dbReference type="ARBA" id="ARBA00012438"/>
    </source>
</evidence>
<organism evidence="11 12">
    <name type="scientific">Stakelama pacifica</name>
    <dbReference type="NCBI Taxonomy" id="517720"/>
    <lineage>
        <taxon>Bacteria</taxon>
        <taxon>Pseudomonadati</taxon>
        <taxon>Pseudomonadota</taxon>
        <taxon>Alphaproteobacteria</taxon>
        <taxon>Sphingomonadales</taxon>
        <taxon>Sphingomonadaceae</taxon>
        <taxon>Stakelama</taxon>
    </lineage>
</organism>
<dbReference type="InterPro" id="IPR003594">
    <property type="entry name" value="HATPase_dom"/>
</dbReference>
<dbReference type="SUPFAM" id="SSF55874">
    <property type="entry name" value="ATPase domain of HSP90 chaperone/DNA topoisomerase II/histidine kinase"/>
    <property type="match status" value="1"/>
</dbReference>
<keyword evidence="8" id="KW-0472">Membrane</keyword>
<evidence type="ECO:0000256" key="3">
    <source>
        <dbReference type="ARBA" id="ARBA00022553"/>
    </source>
</evidence>
<dbReference type="Pfam" id="PF13424">
    <property type="entry name" value="TPR_12"/>
    <property type="match status" value="2"/>
</dbReference>
<dbReference type="EC" id="2.7.13.3" evidence="2"/>
<dbReference type="Gene3D" id="1.25.40.10">
    <property type="entry name" value="Tetratricopeptide repeat domain"/>
    <property type="match status" value="2"/>
</dbReference>
<accession>A0A4R6FI39</accession>
<evidence type="ECO:0000259" key="10">
    <source>
        <dbReference type="PROSITE" id="PS50110"/>
    </source>
</evidence>
<feature type="transmembrane region" description="Helical" evidence="8">
    <location>
        <begin position="264"/>
        <end position="287"/>
    </location>
</feature>
<dbReference type="Gene3D" id="1.10.287.130">
    <property type="match status" value="1"/>
</dbReference>
<evidence type="ECO:0000256" key="7">
    <source>
        <dbReference type="PROSITE-ProRule" id="PRU00169"/>
    </source>
</evidence>
<feature type="domain" description="Histidine kinase" evidence="9">
    <location>
        <begin position="320"/>
        <end position="540"/>
    </location>
</feature>